<dbReference type="Proteomes" id="UP001195769">
    <property type="component" value="Unassembled WGS sequence"/>
</dbReference>
<proteinExistence type="predicted"/>
<protein>
    <submittedName>
        <fullName evidence="1">Uncharacterized protein</fullName>
    </submittedName>
</protein>
<accession>A0AAD4EMF2</accession>
<keyword evidence="2" id="KW-1185">Reference proteome</keyword>
<sequence>MSGSSTSQDLPIALLPLTLQQRDEIDSRVLLKGQDQSPILKIISEDKEDTTSYLLDYMLVSIMERTLLAASRLLKRKHLKDILTWTWHRRKHCRNTLNYGKSSATPSLETQKYLKYTKLAIPCGRLTARDFYLVTSTVTSQPLVDKMIPIYFDDSALDSDDLNRVSQMFISDKKGKNCHEHDLGLVTCTHDSIQCLSNIPYIALVLDLNVKPKFNATFPEKELNHTETNRCLRIYASGISKTTFPFSSQHPEVASQLLRGLVSRQKETPSQTTLEALVKFGSTDRLLRNLQWELQDA</sequence>
<gene>
    <name evidence="1" type="ORF">F5891DRAFT_1180453</name>
</gene>
<dbReference type="AlphaFoldDB" id="A0AAD4EMF2"/>
<evidence type="ECO:0000313" key="1">
    <source>
        <dbReference type="EMBL" id="KAG1908888.1"/>
    </source>
</evidence>
<dbReference type="EMBL" id="JABBWK010000001">
    <property type="protein sequence ID" value="KAG1908888.1"/>
    <property type="molecule type" value="Genomic_DNA"/>
</dbReference>
<evidence type="ECO:0000313" key="2">
    <source>
        <dbReference type="Proteomes" id="UP001195769"/>
    </source>
</evidence>
<dbReference type="RefSeq" id="XP_041234463.1">
    <property type="nucleotide sequence ID" value="XM_041365934.1"/>
</dbReference>
<organism evidence="1 2">
    <name type="scientific">Suillus fuscotomentosus</name>
    <dbReference type="NCBI Taxonomy" id="1912939"/>
    <lineage>
        <taxon>Eukaryota</taxon>
        <taxon>Fungi</taxon>
        <taxon>Dikarya</taxon>
        <taxon>Basidiomycota</taxon>
        <taxon>Agaricomycotina</taxon>
        <taxon>Agaricomycetes</taxon>
        <taxon>Agaricomycetidae</taxon>
        <taxon>Boletales</taxon>
        <taxon>Suillineae</taxon>
        <taxon>Suillaceae</taxon>
        <taxon>Suillus</taxon>
    </lineage>
</organism>
<reference evidence="1" key="1">
    <citation type="journal article" date="2020" name="New Phytol.">
        <title>Comparative genomics reveals dynamic genome evolution in host specialist ectomycorrhizal fungi.</title>
        <authorList>
            <person name="Lofgren L.A."/>
            <person name="Nguyen N.H."/>
            <person name="Vilgalys R."/>
            <person name="Ruytinx J."/>
            <person name="Liao H.L."/>
            <person name="Branco S."/>
            <person name="Kuo A."/>
            <person name="LaButti K."/>
            <person name="Lipzen A."/>
            <person name="Andreopoulos W."/>
            <person name="Pangilinan J."/>
            <person name="Riley R."/>
            <person name="Hundley H."/>
            <person name="Na H."/>
            <person name="Barry K."/>
            <person name="Grigoriev I.V."/>
            <person name="Stajich J.E."/>
            <person name="Kennedy P.G."/>
        </authorList>
    </citation>
    <scope>NUCLEOTIDE SEQUENCE</scope>
    <source>
        <strain evidence="1">FC203</strain>
    </source>
</reference>
<name>A0AAD4EMF2_9AGAM</name>
<comment type="caution">
    <text evidence="1">The sequence shown here is derived from an EMBL/GenBank/DDBJ whole genome shotgun (WGS) entry which is preliminary data.</text>
</comment>
<dbReference type="GeneID" id="64660232"/>